<dbReference type="Gene3D" id="3.40.50.150">
    <property type="entry name" value="Vaccinia Virus protein VP39"/>
    <property type="match status" value="1"/>
</dbReference>
<dbReference type="Proteomes" id="UP000198233">
    <property type="component" value="Chromosome"/>
</dbReference>
<sequence>MKLSQRLTQLENMVDGRYPHIWDCCCDHGLLGAALLKRQAAPTIHFVDIVPDIMQGLTDKLRRFYPPRPDTAKWQVHCMDVAKLPLDDYVTDAPHLVIIAGVGGELTYELVSAIQQKADTLGQKIEFLLCPVHHTYQLRERLNALGLKRFDERLISENKRCYELLHLARQAEHPITAIGDRLWSSAPMAIQQTYLTRLLTHYTQVLRGENPIEQRQLLSRAIQDYQAQLNQLGV</sequence>
<gene>
    <name evidence="1" type="ORF">CFF01_05785</name>
</gene>
<evidence type="ECO:0000313" key="2">
    <source>
        <dbReference type="Proteomes" id="UP000198233"/>
    </source>
</evidence>
<dbReference type="AlphaFoldDB" id="A0AAC9TZE4"/>
<reference evidence="1 2" key="1">
    <citation type="submission" date="2017-06" db="EMBL/GenBank/DDBJ databases">
        <title>Complete genome sequence of Shewanella marisflavi EP1 associated with anaerobic 2,4-dinitrotoluene reduction and salt tolerance.</title>
        <authorList>
            <person name="Huang J."/>
        </authorList>
    </citation>
    <scope>NUCLEOTIDE SEQUENCE [LARGE SCALE GENOMIC DNA]</scope>
    <source>
        <strain evidence="1 2">EP1</strain>
    </source>
</reference>
<dbReference type="GO" id="GO:0032259">
    <property type="term" value="P:methylation"/>
    <property type="evidence" value="ECO:0007669"/>
    <property type="project" value="UniProtKB-KW"/>
</dbReference>
<dbReference type="PIRSF" id="PIRSF028234">
    <property type="entry name" value="UCP028234"/>
    <property type="match status" value="1"/>
</dbReference>
<dbReference type="EMBL" id="CP022272">
    <property type="protein sequence ID" value="ASJ96132.1"/>
    <property type="molecule type" value="Genomic_DNA"/>
</dbReference>
<dbReference type="Pfam" id="PF12847">
    <property type="entry name" value="Methyltransf_18"/>
    <property type="match status" value="1"/>
</dbReference>
<evidence type="ECO:0000313" key="1">
    <source>
        <dbReference type="EMBL" id="ASJ96132.1"/>
    </source>
</evidence>
<proteinExistence type="predicted"/>
<dbReference type="InterPro" id="IPR029063">
    <property type="entry name" value="SAM-dependent_MTases_sf"/>
</dbReference>
<organism evidence="1 2">
    <name type="scientific">Shewanella marisflavi</name>
    <dbReference type="NCBI Taxonomy" id="260364"/>
    <lineage>
        <taxon>Bacteria</taxon>
        <taxon>Pseudomonadati</taxon>
        <taxon>Pseudomonadota</taxon>
        <taxon>Gammaproteobacteria</taxon>
        <taxon>Alteromonadales</taxon>
        <taxon>Shewanellaceae</taxon>
        <taxon>Shewanella</taxon>
    </lineage>
</organism>
<dbReference type="RefSeq" id="WP_088904167.1">
    <property type="nucleotide sequence ID" value="NZ_CP022272.1"/>
</dbReference>
<dbReference type="InterPro" id="IPR016876">
    <property type="entry name" value="UCP028234"/>
</dbReference>
<keyword evidence="1" id="KW-0489">Methyltransferase</keyword>
<accession>A0AAC9TZE4</accession>
<dbReference type="GO" id="GO:0008168">
    <property type="term" value="F:methyltransferase activity"/>
    <property type="evidence" value="ECO:0007669"/>
    <property type="project" value="UniProtKB-KW"/>
</dbReference>
<dbReference type="SUPFAM" id="SSF53335">
    <property type="entry name" value="S-adenosyl-L-methionine-dependent methyltransferases"/>
    <property type="match status" value="1"/>
</dbReference>
<name>A0AAC9TZE4_9GAMM</name>
<dbReference type="KEGG" id="smav:CFF01_05785"/>
<keyword evidence="1" id="KW-0808">Transferase</keyword>
<dbReference type="FunFam" id="3.40.50.150:FF:000442">
    <property type="entry name" value="tRNA (Adenine22-N1)-methyltransferase TrmK"/>
    <property type="match status" value="1"/>
</dbReference>
<dbReference type="PANTHER" id="PTHR38451:SF1">
    <property type="entry name" value="TRNA (ADENINE(22)-N(1))-METHYLTRANSFERASE"/>
    <property type="match status" value="1"/>
</dbReference>
<protein>
    <submittedName>
        <fullName evidence="1">SAM-dependent methyltransferase</fullName>
    </submittedName>
</protein>
<dbReference type="PANTHER" id="PTHR38451">
    <property type="entry name" value="TRNA (ADENINE(22)-N(1))-METHYLTRANSFERASE"/>
    <property type="match status" value="1"/>
</dbReference>